<protein>
    <submittedName>
        <fullName evidence="2">Cytochrome c</fullName>
    </submittedName>
</protein>
<reference evidence="2 3" key="1">
    <citation type="submission" date="2020-01" db="EMBL/GenBank/DDBJ databases">
        <title>Genome analysis.</title>
        <authorList>
            <person name="Wu S."/>
            <person name="Wang G."/>
        </authorList>
    </citation>
    <scope>NUCLEOTIDE SEQUENCE [LARGE SCALE GENOMIC DNA]</scope>
    <source>
        <strain evidence="2 3">SYL130</strain>
    </source>
</reference>
<sequence>MKKIYVSLCLVCAAVALTHCVSTRSFSGNSTAAVSAPKKTTYQDNVTQILQTQCAPCHFPDKGGNKKPLDSYAGASAQVDEILRRIQLQPNERGFMPRQHPKLSDSTINVIKAWKAEGLLEKQ</sequence>
<dbReference type="Proteomes" id="UP000753802">
    <property type="component" value="Unassembled WGS sequence"/>
</dbReference>
<dbReference type="Gene3D" id="1.10.760.10">
    <property type="entry name" value="Cytochrome c-like domain"/>
    <property type="match status" value="1"/>
</dbReference>
<gene>
    <name evidence="2" type="ORF">GWC95_11575</name>
</gene>
<keyword evidence="3" id="KW-1185">Reference proteome</keyword>
<evidence type="ECO:0000313" key="2">
    <source>
        <dbReference type="EMBL" id="NCI50567.1"/>
    </source>
</evidence>
<dbReference type="SUPFAM" id="SSF46626">
    <property type="entry name" value="Cytochrome c"/>
    <property type="match status" value="1"/>
</dbReference>
<feature type="signal peptide" evidence="1">
    <location>
        <begin position="1"/>
        <end position="27"/>
    </location>
</feature>
<dbReference type="InterPro" id="IPR036909">
    <property type="entry name" value="Cyt_c-like_dom_sf"/>
</dbReference>
<evidence type="ECO:0000313" key="3">
    <source>
        <dbReference type="Proteomes" id="UP000753802"/>
    </source>
</evidence>
<evidence type="ECO:0000256" key="1">
    <source>
        <dbReference type="SAM" id="SignalP"/>
    </source>
</evidence>
<comment type="caution">
    <text evidence="2">The sequence shown here is derived from an EMBL/GenBank/DDBJ whole genome shotgun (WGS) entry which is preliminary data.</text>
</comment>
<organism evidence="2 3">
    <name type="scientific">Sediminibacterium roseum</name>
    <dbReference type="NCBI Taxonomy" id="1978412"/>
    <lineage>
        <taxon>Bacteria</taxon>
        <taxon>Pseudomonadati</taxon>
        <taxon>Bacteroidota</taxon>
        <taxon>Chitinophagia</taxon>
        <taxon>Chitinophagales</taxon>
        <taxon>Chitinophagaceae</taxon>
        <taxon>Sediminibacterium</taxon>
    </lineage>
</organism>
<keyword evidence="1" id="KW-0732">Signal</keyword>
<name>A0ABW9ZTV6_9BACT</name>
<proteinExistence type="predicted"/>
<dbReference type="EMBL" id="JAACJS010000015">
    <property type="protein sequence ID" value="NCI50567.1"/>
    <property type="molecule type" value="Genomic_DNA"/>
</dbReference>
<feature type="chain" id="PRO_5047346679" evidence="1">
    <location>
        <begin position="28"/>
        <end position="123"/>
    </location>
</feature>
<dbReference type="RefSeq" id="WP_161818885.1">
    <property type="nucleotide sequence ID" value="NZ_JAACJS010000015.1"/>
</dbReference>
<accession>A0ABW9ZTV6</accession>